<organism evidence="11 13">
    <name type="scientific">Thermococcus thioreducens</name>
    <dbReference type="NCBI Taxonomy" id="277988"/>
    <lineage>
        <taxon>Archaea</taxon>
        <taxon>Methanobacteriati</taxon>
        <taxon>Methanobacteriota</taxon>
        <taxon>Thermococci</taxon>
        <taxon>Thermococcales</taxon>
        <taxon>Thermococcaceae</taxon>
        <taxon>Thermococcus</taxon>
    </lineage>
</organism>
<dbReference type="NCBIfam" id="NF002032">
    <property type="entry name" value="PRK00856.1"/>
    <property type="match status" value="1"/>
</dbReference>
<evidence type="ECO:0000256" key="2">
    <source>
        <dbReference type="ARBA" id="ARBA00008896"/>
    </source>
</evidence>
<dbReference type="RefSeq" id="WP_055428541.1">
    <property type="nucleotide sequence ID" value="NZ_CP015105.1"/>
</dbReference>
<sequence>MDWKGRDVISVRDFSKEDIEFVLDVAERIETELNEKGSLDYAKGKILATLFFEPSTRTRLSFESAMHRLGGSVIGFSSATSTSVKKGESLADTVKTVEQYSDVIVLRHPMEGAARLAAEVAEIPVINAGDGSNQHPTQTLLDLYTIKRAFGRIDGLTIGLLGDLKYGRTVHSLAEALAFYDVELYLISPELLRMPRYIVEELRGRGLTVHETTDLEGTIPELDVLYVTRIQRERFPDEQEYLKVKGSYQVNCAVLKRAKETLRIMHPLPRVDEIHPEVDRTEHALYFRQVFSGVPVRMALLGLTLGVLEGV</sequence>
<feature type="binding site" evidence="7">
    <location>
        <position position="269"/>
    </location>
    <ligand>
        <name>carbamoyl phosphate</name>
        <dbReference type="ChEBI" id="CHEBI:58228"/>
    </ligand>
</feature>
<dbReference type="InterPro" id="IPR002082">
    <property type="entry name" value="Asp_carbamoyltransf"/>
</dbReference>
<dbReference type="PANTHER" id="PTHR45753:SF6">
    <property type="entry name" value="ASPARTATE CARBAMOYLTRANSFERASE"/>
    <property type="match status" value="1"/>
</dbReference>
<dbReference type="Pfam" id="PF02729">
    <property type="entry name" value="OTCace_N"/>
    <property type="match status" value="1"/>
</dbReference>
<dbReference type="GO" id="GO:0016597">
    <property type="term" value="F:amino acid binding"/>
    <property type="evidence" value="ECO:0007669"/>
    <property type="project" value="InterPro"/>
</dbReference>
<dbReference type="Proteomes" id="UP000051862">
    <property type="component" value="Unassembled WGS sequence"/>
</dbReference>
<feature type="binding site" evidence="7">
    <location>
        <position position="135"/>
    </location>
    <ligand>
        <name>carbamoyl phosphate</name>
        <dbReference type="ChEBI" id="CHEBI:58228"/>
    </ligand>
</feature>
<feature type="binding site" evidence="7">
    <location>
        <position position="138"/>
    </location>
    <ligand>
        <name>carbamoyl phosphate</name>
        <dbReference type="ChEBI" id="CHEBI:58228"/>
    </ligand>
</feature>
<evidence type="ECO:0000313" key="10">
    <source>
        <dbReference type="EMBL" id="ASJ13253.1"/>
    </source>
</evidence>
<evidence type="ECO:0000256" key="1">
    <source>
        <dbReference type="ARBA" id="ARBA00004852"/>
    </source>
</evidence>
<keyword evidence="15" id="KW-1185">Reference proteome</keyword>
<dbReference type="STRING" id="277988.SAMN05216170_2167"/>
<dbReference type="FunFam" id="3.40.50.1370:FF:000001">
    <property type="entry name" value="Aspartate carbamoyltransferase"/>
    <property type="match status" value="1"/>
</dbReference>
<comment type="pathway">
    <text evidence="1 7">Pyrimidine metabolism; UMP biosynthesis via de novo pathway; (S)-dihydroorotate from bicarbonate: step 2/3.</text>
</comment>
<feature type="domain" description="Aspartate/ornithine carbamoyltransferase Asp/Orn-binding" evidence="8">
    <location>
        <begin position="154"/>
        <end position="302"/>
    </location>
</feature>
<reference evidence="10 15" key="2">
    <citation type="submission" date="2016-04" db="EMBL/GenBank/DDBJ databases">
        <title>Complete genome sequence of Thermococcus thioreducens type strain OGL-20P.</title>
        <authorList>
            <person name="Oger P.M."/>
        </authorList>
    </citation>
    <scope>NUCLEOTIDE SEQUENCE [LARGE SCALE GENOMIC DNA]</scope>
    <source>
        <strain evidence="10 15">OGL-20P</strain>
    </source>
</reference>
<dbReference type="UniPathway" id="UPA00070">
    <property type="reaction ID" value="UER00116"/>
</dbReference>
<dbReference type="EMBL" id="CP015105">
    <property type="protein sequence ID" value="ASJ13253.1"/>
    <property type="molecule type" value="Genomic_DNA"/>
</dbReference>
<evidence type="ECO:0000313" key="15">
    <source>
        <dbReference type="Proteomes" id="UP000250136"/>
    </source>
</evidence>
<dbReference type="GeneID" id="33334825"/>
<protein>
    <recommendedName>
        <fullName evidence="7">Aspartate carbamoyltransferase</fullName>
        <ecNumber evidence="7">2.1.3.2</ecNumber>
    </recommendedName>
    <alternativeName>
        <fullName evidence="7">Aspartate transcarbamylase</fullName>
        <shortName evidence="7">ATCase</shortName>
    </alternativeName>
</protein>
<evidence type="ECO:0000256" key="5">
    <source>
        <dbReference type="ARBA" id="ARBA00043884"/>
    </source>
</evidence>
<feature type="binding site" evidence="7">
    <location>
        <position position="58"/>
    </location>
    <ligand>
        <name>carbamoyl phosphate</name>
        <dbReference type="ChEBI" id="CHEBI:58228"/>
    </ligand>
</feature>
<dbReference type="InterPro" id="IPR006131">
    <property type="entry name" value="Asp_carbamoyltransf_Asp/Orn-bd"/>
</dbReference>
<dbReference type="NCBIfam" id="TIGR00670">
    <property type="entry name" value="asp_carb_tr"/>
    <property type="match status" value="1"/>
</dbReference>
<dbReference type="EMBL" id="FOIW01000003">
    <property type="protein sequence ID" value="SEW21588.1"/>
    <property type="molecule type" value="Genomic_DNA"/>
</dbReference>
<dbReference type="HAMAP" id="MF_00001">
    <property type="entry name" value="Asp_carb_tr"/>
    <property type="match status" value="1"/>
</dbReference>
<dbReference type="InterPro" id="IPR006130">
    <property type="entry name" value="Asp/Orn_carbamoylTrfase"/>
</dbReference>
<evidence type="ECO:0000256" key="3">
    <source>
        <dbReference type="ARBA" id="ARBA00022679"/>
    </source>
</evidence>
<proteinExistence type="inferred from homology"/>
<dbReference type="Gene3D" id="3.40.50.1370">
    <property type="entry name" value="Aspartate/ornithine carbamoyltransferase"/>
    <property type="match status" value="2"/>
</dbReference>
<gene>
    <name evidence="7" type="primary">pyrB</name>
    <name evidence="10" type="ORF">A3L14_10325</name>
    <name evidence="11" type="ORF">AMR53_01285</name>
    <name evidence="12" type="ORF">SAMN05216170_2167</name>
</gene>
<dbReference type="PRINTS" id="PR00101">
    <property type="entry name" value="ATCASE"/>
</dbReference>
<dbReference type="GO" id="GO:0006207">
    <property type="term" value="P:'de novo' pyrimidine nucleobase biosynthetic process"/>
    <property type="evidence" value="ECO:0007669"/>
    <property type="project" value="InterPro"/>
</dbReference>
<dbReference type="PROSITE" id="PS00097">
    <property type="entry name" value="CARBAMOYLTRANSFERASE"/>
    <property type="match status" value="1"/>
</dbReference>
<feature type="domain" description="Aspartate/ornithine carbamoyltransferase carbamoyl-P binding" evidence="9">
    <location>
        <begin position="6"/>
        <end position="147"/>
    </location>
</feature>
<comment type="similarity">
    <text evidence="2 7">Belongs to the aspartate/ornithine carbamoyltransferase superfamily. ATCase family.</text>
</comment>
<feature type="binding site" evidence="7">
    <location>
        <position position="168"/>
    </location>
    <ligand>
        <name>L-aspartate</name>
        <dbReference type="ChEBI" id="CHEBI:29991"/>
    </ligand>
</feature>
<feature type="binding site" evidence="7">
    <location>
        <position position="107"/>
    </location>
    <ligand>
        <name>carbamoyl phosphate</name>
        <dbReference type="ChEBI" id="CHEBI:58228"/>
    </ligand>
</feature>
<dbReference type="Pfam" id="PF00185">
    <property type="entry name" value="OTCace"/>
    <property type="match status" value="1"/>
</dbReference>
<dbReference type="EC" id="2.1.3.2" evidence="7"/>
<feature type="binding site" evidence="7">
    <location>
        <position position="57"/>
    </location>
    <ligand>
        <name>carbamoyl phosphate</name>
        <dbReference type="ChEBI" id="CHEBI:58228"/>
    </ligand>
</feature>
<dbReference type="GO" id="GO:0006520">
    <property type="term" value="P:amino acid metabolic process"/>
    <property type="evidence" value="ECO:0007669"/>
    <property type="project" value="InterPro"/>
</dbReference>
<dbReference type="Proteomes" id="UP000250136">
    <property type="component" value="Chromosome"/>
</dbReference>
<dbReference type="KEGG" id="ttd:A3L14_10325"/>
<keyword evidence="3 7" id="KW-0808">Transferase</keyword>
<evidence type="ECO:0000256" key="6">
    <source>
        <dbReference type="ARBA" id="ARBA00048859"/>
    </source>
</evidence>
<feature type="binding site" evidence="7">
    <location>
        <position position="86"/>
    </location>
    <ligand>
        <name>L-aspartate</name>
        <dbReference type="ChEBI" id="CHEBI:29991"/>
    </ligand>
</feature>
<keyword evidence="4 7" id="KW-0665">Pyrimidine biosynthesis</keyword>
<dbReference type="GO" id="GO:0044205">
    <property type="term" value="P:'de novo' UMP biosynthetic process"/>
    <property type="evidence" value="ECO:0007669"/>
    <property type="project" value="UniProtKB-UniRule"/>
</dbReference>
<evidence type="ECO:0000256" key="4">
    <source>
        <dbReference type="ARBA" id="ARBA00022975"/>
    </source>
</evidence>
<evidence type="ECO:0000313" key="11">
    <source>
        <dbReference type="EMBL" id="KQH83332.1"/>
    </source>
</evidence>
<evidence type="ECO:0000259" key="8">
    <source>
        <dbReference type="Pfam" id="PF00185"/>
    </source>
</evidence>
<feature type="binding site" evidence="7">
    <location>
        <position position="268"/>
    </location>
    <ligand>
        <name>carbamoyl phosphate</name>
        <dbReference type="ChEBI" id="CHEBI:58228"/>
    </ligand>
</feature>
<dbReference type="GO" id="GO:0004070">
    <property type="term" value="F:aspartate carbamoyltransferase activity"/>
    <property type="evidence" value="ECO:0007669"/>
    <property type="project" value="UniProtKB-UniRule"/>
</dbReference>
<evidence type="ECO:0000313" key="14">
    <source>
        <dbReference type="Proteomes" id="UP000182125"/>
    </source>
</evidence>
<dbReference type="Proteomes" id="UP000182125">
    <property type="component" value="Unassembled WGS sequence"/>
</dbReference>
<dbReference type="PATRIC" id="fig|277988.4.peg.275"/>
<name>A0A0Q2XPW3_9EURY</name>
<dbReference type="PANTHER" id="PTHR45753">
    <property type="entry name" value="ORNITHINE CARBAMOYLTRANSFERASE, MITOCHONDRIAL"/>
    <property type="match status" value="1"/>
</dbReference>
<dbReference type="EMBL" id="LIXN01000002">
    <property type="protein sequence ID" value="KQH83332.1"/>
    <property type="molecule type" value="Genomic_DNA"/>
</dbReference>
<comment type="subunit">
    <text evidence="7">Heterooligomer of catalytic and regulatory chains.</text>
</comment>
<evidence type="ECO:0000313" key="12">
    <source>
        <dbReference type="EMBL" id="SEW21588.1"/>
    </source>
</evidence>
<dbReference type="PRINTS" id="PR00100">
    <property type="entry name" value="AOTCASE"/>
</dbReference>
<feature type="binding site" evidence="7">
    <location>
        <position position="229"/>
    </location>
    <ligand>
        <name>L-aspartate</name>
        <dbReference type="ChEBI" id="CHEBI:29991"/>
    </ligand>
</feature>
<evidence type="ECO:0000259" key="9">
    <source>
        <dbReference type="Pfam" id="PF02729"/>
    </source>
</evidence>
<evidence type="ECO:0000313" key="13">
    <source>
        <dbReference type="Proteomes" id="UP000051862"/>
    </source>
</evidence>
<dbReference type="InterPro" id="IPR006132">
    <property type="entry name" value="Asp/Orn_carbamoyltranf_P-bd"/>
</dbReference>
<reference evidence="12 14" key="3">
    <citation type="submission" date="2016-10" db="EMBL/GenBank/DDBJ databases">
        <authorList>
            <person name="de Groot N.N."/>
        </authorList>
    </citation>
    <scope>NUCLEOTIDE SEQUENCE [LARGE SCALE GENOMIC DNA]</scope>
    <source>
        <strain evidence="12 14">OGL-20</strain>
    </source>
</reference>
<comment type="catalytic activity">
    <reaction evidence="6 7">
        <text>carbamoyl phosphate + L-aspartate = N-carbamoyl-L-aspartate + phosphate + H(+)</text>
        <dbReference type="Rhea" id="RHEA:20013"/>
        <dbReference type="ChEBI" id="CHEBI:15378"/>
        <dbReference type="ChEBI" id="CHEBI:29991"/>
        <dbReference type="ChEBI" id="CHEBI:32814"/>
        <dbReference type="ChEBI" id="CHEBI:43474"/>
        <dbReference type="ChEBI" id="CHEBI:58228"/>
        <dbReference type="EC" id="2.1.3.2"/>
    </reaction>
</comment>
<dbReference type="InterPro" id="IPR036901">
    <property type="entry name" value="Asp/Orn_carbamoylTrfase_sf"/>
</dbReference>
<evidence type="ECO:0000256" key="7">
    <source>
        <dbReference type="HAMAP-Rule" id="MF_00001"/>
    </source>
</evidence>
<comment type="function">
    <text evidence="5 7">Catalyzes the condensation of carbamoyl phosphate and aspartate to form carbamoyl aspartate and inorganic phosphate, the committed step in the de novo pyrimidine nucleotide biosynthesis pathway.</text>
</comment>
<reference evidence="11 13" key="1">
    <citation type="submission" date="2015-08" db="EMBL/GenBank/DDBJ databases">
        <title>Thermococcus thioreducens DSM 14981 genome sequencing.</title>
        <authorList>
            <person name="Hong S.-J."/>
            <person name="Kim M.-C."/>
            <person name="Shin J.-H."/>
        </authorList>
    </citation>
    <scope>NUCLEOTIDE SEQUENCE [LARGE SCALE GENOMIC DNA]</scope>
    <source>
        <strain evidence="11 13">DSM 14981</strain>
    </source>
</reference>
<dbReference type="FunFam" id="3.40.50.1370:FF:000021">
    <property type="entry name" value="Aspartate carbamoyltransferase"/>
    <property type="match status" value="1"/>
</dbReference>
<dbReference type="SUPFAM" id="SSF53671">
    <property type="entry name" value="Aspartate/ornithine carbamoyltransferase"/>
    <property type="match status" value="1"/>
</dbReference>
<accession>A0A0Q2XPW3</accession>
<dbReference type="OrthoDB" id="7792at2157"/>
<dbReference type="AlphaFoldDB" id="A0A0Q2XPW3"/>